<dbReference type="GO" id="GO:0009253">
    <property type="term" value="P:peptidoglycan catabolic process"/>
    <property type="evidence" value="ECO:0007669"/>
    <property type="project" value="InterPro"/>
</dbReference>
<keyword evidence="3" id="KW-1185">Reference proteome</keyword>
<dbReference type="InterPro" id="IPR036366">
    <property type="entry name" value="PGBDSf"/>
</dbReference>
<dbReference type="InterPro" id="IPR002053">
    <property type="entry name" value="Glyco_hydro_25"/>
</dbReference>
<sequence length="331" mass="36845">MRGIDVSSYQGKIDWNMVKKDNIDFVILRSILQSGKPDARFEEYYAGSVAAGFRPDVYVYMYDLTPEYSRIRAGKVVDLIRGRKVKRVWLDLEYAAQRNLSKSRLTEIIKAAAEVIQDAGYEVGIYCNQDWYDNVLDVPNLPYLFWIARYGKNDGTAVPSLRPAAAAIWQHTSNGLVDGIAGRVDMNICYKPELFGAGSDPSPMPSSGKPEVKALQNALNLDGYRDNNGKPLEEDGKVGPKTRAAIAKVVLKSGPYSGGWYRVGSEGVMVNWVQIRLNELIGDRIIALIGHLLTEDGRYGNDTRLIVGLWQELRGLKMDYICGPATITSLL</sequence>
<dbReference type="PANTHER" id="PTHR34135:SF2">
    <property type="entry name" value="LYSOZYME"/>
    <property type="match status" value="1"/>
</dbReference>
<dbReference type="Proteomes" id="UP000712157">
    <property type="component" value="Unassembled WGS sequence"/>
</dbReference>
<dbReference type="InterPro" id="IPR036365">
    <property type="entry name" value="PGBD-like_sf"/>
</dbReference>
<dbReference type="PROSITE" id="PS51904">
    <property type="entry name" value="GLYCOSYL_HYDROL_F25_2"/>
    <property type="match status" value="1"/>
</dbReference>
<evidence type="ECO:0000256" key="1">
    <source>
        <dbReference type="ARBA" id="ARBA00010646"/>
    </source>
</evidence>
<dbReference type="GO" id="GO:0003796">
    <property type="term" value="F:lysozyme activity"/>
    <property type="evidence" value="ECO:0007669"/>
    <property type="project" value="InterPro"/>
</dbReference>
<dbReference type="Gene3D" id="3.20.20.80">
    <property type="entry name" value="Glycosidases"/>
    <property type="match status" value="1"/>
</dbReference>
<dbReference type="PANTHER" id="PTHR34135">
    <property type="entry name" value="LYSOZYME"/>
    <property type="match status" value="1"/>
</dbReference>
<comment type="caution">
    <text evidence="2">The sequence shown here is derived from an EMBL/GenBank/DDBJ whole genome shotgun (WGS) entry which is preliminary data.</text>
</comment>
<dbReference type="Pfam" id="PF01183">
    <property type="entry name" value="Glyco_hydro_25"/>
    <property type="match status" value="1"/>
</dbReference>
<dbReference type="SUPFAM" id="SSF51445">
    <property type="entry name" value="(Trans)glycosidases"/>
    <property type="match status" value="1"/>
</dbReference>
<gene>
    <name evidence="2" type="ORF">KTH89_22555</name>
</gene>
<evidence type="ECO:0000313" key="2">
    <source>
        <dbReference type="EMBL" id="MBU9739318.1"/>
    </source>
</evidence>
<reference evidence="2" key="1">
    <citation type="submission" date="2021-06" db="EMBL/GenBank/DDBJ databases">
        <title>Description of novel taxa of the family Lachnospiraceae.</title>
        <authorList>
            <person name="Chaplin A.V."/>
            <person name="Sokolova S.R."/>
            <person name="Pikina A.P."/>
            <person name="Korzhanova M."/>
            <person name="Belova V."/>
            <person name="Korostin D."/>
            <person name="Efimov B.A."/>
        </authorList>
    </citation>
    <scope>NUCLEOTIDE SEQUENCE</scope>
    <source>
        <strain evidence="2">ASD5720</strain>
    </source>
</reference>
<proteinExistence type="inferred from homology"/>
<dbReference type="AlphaFoldDB" id="A0A949K8S6"/>
<dbReference type="GO" id="GO:0016052">
    <property type="term" value="P:carbohydrate catabolic process"/>
    <property type="evidence" value="ECO:0007669"/>
    <property type="project" value="TreeGrafter"/>
</dbReference>
<dbReference type="RefSeq" id="WP_238723193.1">
    <property type="nucleotide sequence ID" value="NZ_JAHQCW010000056.1"/>
</dbReference>
<dbReference type="SUPFAM" id="SSF47090">
    <property type="entry name" value="PGBD-like"/>
    <property type="match status" value="1"/>
</dbReference>
<name>A0A949K8S6_9FIRM</name>
<organism evidence="2 3">
    <name type="scientific">Diplocloster agilis</name>
    <dbReference type="NCBI Taxonomy" id="2850323"/>
    <lineage>
        <taxon>Bacteria</taxon>
        <taxon>Bacillati</taxon>
        <taxon>Bacillota</taxon>
        <taxon>Clostridia</taxon>
        <taxon>Lachnospirales</taxon>
        <taxon>Lachnospiraceae</taxon>
        <taxon>Diplocloster</taxon>
    </lineage>
</organism>
<dbReference type="EMBL" id="JAHQCW010000056">
    <property type="protein sequence ID" value="MBU9739318.1"/>
    <property type="molecule type" value="Genomic_DNA"/>
</dbReference>
<accession>A0A949K8S6</accession>
<protein>
    <recommendedName>
        <fullName evidence="4">Lysozyme</fullName>
    </recommendedName>
</protein>
<dbReference type="GO" id="GO:0016998">
    <property type="term" value="P:cell wall macromolecule catabolic process"/>
    <property type="evidence" value="ECO:0007669"/>
    <property type="project" value="InterPro"/>
</dbReference>
<evidence type="ECO:0000313" key="3">
    <source>
        <dbReference type="Proteomes" id="UP000712157"/>
    </source>
</evidence>
<dbReference type="Gene3D" id="1.10.101.10">
    <property type="entry name" value="PGBD-like superfamily/PGBD"/>
    <property type="match status" value="2"/>
</dbReference>
<evidence type="ECO:0008006" key="4">
    <source>
        <dbReference type="Google" id="ProtNLM"/>
    </source>
</evidence>
<comment type="similarity">
    <text evidence="1">Belongs to the glycosyl hydrolase 25 family.</text>
</comment>
<dbReference type="InterPro" id="IPR017853">
    <property type="entry name" value="GH"/>
</dbReference>